<feature type="signal peptide" evidence="1">
    <location>
        <begin position="1"/>
        <end position="21"/>
    </location>
</feature>
<protein>
    <recommendedName>
        <fullName evidence="4">Rap1a immunity protein domain-containing protein</fullName>
    </recommendedName>
</protein>
<dbReference type="EMBL" id="JANUCT010000004">
    <property type="protein sequence ID" value="MCS3902722.1"/>
    <property type="molecule type" value="Genomic_DNA"/>
</dbReference>
<accession>A0AAE3HKP6</accession>
<dbReference type="AlphaFoldDB" id="A0AAE3HKP6"/>
<evidence type="ECO:0000313" key="2">
    <source>
        <dbReference type="EMBL" id="MCS3902722.1"/>
    </source>
</evidence>
<name>A0AAE3HKP6_9GAMM</name>
<gene>
    <name evidence="2" type="ORF">J2T55_000726</name>
</gene>
<dbReference type="Proteomes" id="UP001204445">
    <property type="component" value="Unassembled WGS sequence"/>
</dbReference>
<dbReference type="RefSeq" id="WP_259054285.1">
    <property type="nucleotide sequence ID" value="NZ_JANUCT010000004.1"/>
</dbReference>
<keyword evidence="3" id="KW-1185">Reference proteome</keyword>
<feature type="chain" id="PRO_5042020372" description="Rap1a immunity protein domain-containing protein" evidence="1">
    <location>
        <begin position="22"/>
        <end position="126"/>
    </location>
</feature>
<proteinExistence type="predicted"/>
<evidence type="ECO:0000256" key="1">
    <source>
        <dbReference type="SAM" id="SignalP"/>
    </source>
</evidence>
<comment type="caution">
    <text evidence="2">The sequence shown here is derived from an EMBL/GenBank/DDBJ whole genome shotgun (WGS) entry which is preliminary data.</text>
</comment>
<organism evidence="2 3">
    <name type="scientific">Methylohalomonas lacus</name>
    <dbReference type="NCBI Taxonomy" id="398773"/>
    <lineage>
        <taxon>Bacteria</taxon>
        <taxon>Pseudomonadati</taxon>
        <taxon>Pseudomonadota</taxon>
        <taxon>Gammaproteobacteria</taxon>
        <taxon>Methylohalomonadales</taxon>
        <taxon>Methylohalomonadaceae</taxon>
        <taxon>Methylohalomonas</taxon>
    </lineage>
</organism>
<reference evidence="2" key="1">
    <citation type="submission" date="2022-08" db="EMBL/GenBank/DDBJ databases">
        <title>Genomic Encyclopedia of Type Strains, Phase III (KMG-III): the genomes of soil and plant-associated and newly described type strains.</title>
        <authorList>
            <person name="Whitman W."/>
        </authorList>
    </citation>
    <scope>NUCLEOTIDE SEQUENCE</scope>
    <source>
        <strain evidence="2">HMT 1</strain>
    </source>
</reference>
<keyword evidence="1" id="KW-0732">Signal</keyword>
<evidence type="ECO:0008006" key="4">
    <source>
        <dbReference type="Google" id="ProtNLM"/>
    </source>
</evidence>
<evidence type="ECO:0000313" key="3">
    <source>
        <dbReference type="Proteomes" id="UP001204445"/>
    </source>
</evidence>
<sequence length="126" mass="14568">MRFRILLTAVVSVLFSSSLYAADAEGNYAIWGMGNASCHSYNKAREKDGTDEFRYYIMGYLTAYNVHQSETYSISNLQEMPDIMAWFDDFCTNNAVHSFESALANFISEHYEDRKKTLRQKNPYGR</sequence>